<evidence type="ECO:0000256" key="3">
    <source>
        <dbReference type="ARBA" id="ARBA00012261"/>
    </source>
</evidence>
<comment type="catalytic activity">
    <reaction evidence="9">
        <text>L-methionyl-tRNA(fMet) + (6R)-10-formyltetrahydrofolate = N-formyl-L-methionyl-tRNA(fMet) + (6S)-5,6,7,8-tetrahydrofolate + H(+)</text>
        <dbReference type="Rhea" id="RHEA:24380"/>
        <dbReference type="Rhea" id="RHEA-COMP:9952"/>
        <dbReference type="Rhea" id="RHEA-COMP:9953"/>
        <dbReference type="ChEBI" id="CHEBI:15378"/>
        <dbReference type="ChEBI" id="CHEBI:57453"/>
        <dbReference type="ChEBI" id="CHEBI:78530"/>
        <dbReference type="ChEBI" id="CHEBI:78844"/>
        <dbReference type="ChEBI" id="CHEBI:195366"/>
        <dbReference type="EC" id="2.1.2.9"/>
    </reaction>
    <physiologicalReaction direction="left-to-right" evidence="9">
        <dbReference type="Rhea" id="RHEA:24381"/>
    </physiologicalReaction>
</comment>
<dbReference type="Pfam" id="PF02911">
    <property type="entry name" value="Formyl_trans_C"/>
    <property type="match status" value="1"/>
</dbReference>
<feature type="domain" description="Formyl transferase N-terminal" evidence="12">
    <location>
        <begin position="114"/>
        <end position="221"/>
    </location>
</feature>
<accession>M3ZP38</accession>
<dbReference type="OrthoDB" id="10268103at2759"/>
<dbReference type="InterPro" id="IPR005794">
    <property type="entry name" value="Fmt"/>
</dbReference>
<evidence type="ECO:0000259" key="12">
    <source>
        <dbReference type="Pfam" id="PF00551"/>
    </source>
</evidence>
<dbReference type="EC" id="2.1.2.9" evidence="3"/>
<reference evidence="14" key="4">
    <citation type="submission" date="2025-09" db="UniProtKB">
        <authorList>
            <consortium name="Ensembl"/>
        </authorList>
    </citation>
    <scope>IDENTIFICATION</scope>
    <source>
        <strain evidence="14">JP 163 A</strain>
    </source>
</reference>
<comment type="similarity">
    <text evidence="2">Belongs to the Fmt family.</text>
</comment>
<dbReference type="GeneTree" id="ENSGT00390000017828"/>
<dbReference type="GO" id="GO:0004479">
    <property type="term" value="F:methionyl-tRNA formyltransferase activity"/>
    <property type="evidence" value="ECO:0007669"/>
    <property type="project" value="UniProtKB-EC"/>
</dbReference>
<feature type="region of interest" description="Disordered" evidence="11">
    <location>
        <begin position="354"/>
        <end position="382"/>
    </location>
</feature>
<dbReference type="Proteomes" id="UP000002852">
    <property type="component" value="Unassembled WGS sequence"/>
</dbReference>
<dbReference type="Ensembl" id="ENSXMAT00000003986.2">
    <property type="protein sequence ID" value="ENSXMAP00000003981.2"/>
    <property type="gene ID" value="ENSXMAG00000003975.2"/>
</dbReference>
<dbReference type="eggNOG" id="KOG3082">
    <property type="taxonomic scope" value="Eukaryota"/>
</dbReference>
<comment type="subcellular location">
    <subcellularLocation>
        <location evidence="1">Mitochondrion</location>
    </subcellularLocation>
</comment>
<name>M3ZP38_XIPMA</name>
<keyword evidence="5" id="KW-0808">Transferase</keyword>
<dbReference type="InParanoid" id="M3ZP38"/>
<keyword evidence="7" id="KW-0809">Transit peptide</keyword>
<evidence type="ECO:0000256" key="11">
    <source>
        <dbReference type="SAM" id="MobiDB-lite"/>
    </source>
</evidence>
<dbReference type="InterPro" id="IPR011034">
    <property type="entry name" value="Formyl_transferase-like_C_sf"/>
</dbReference>
<evidence type="ECO:0000256" key="7">
    <source>
        <dbReference type="ARBA" id="ARBA00022946"/>
    </source>
</evidence>
<dbReference type="SUPFAM" id="SSF50486">
    <property type="entry name" value="FMT C-terminal domain-like"/>
    <property type="match status" value="1"/>
</dbReference>
<dbReference type="CDD" id="cd08646">
    <property type="entry name" value="FMT_core_Met-tRNA-FMT_N"/>
    <property type="match status" value="1"/>
</dbReference>
<dbReference type="PANTHER" id="PTHR11138:SF5">
    <property type="entry name" value="METHIONYL-TRNA FORMYLTRANSFERASE, MITOCHONDRIAL"/>
    <property type="match status" value="1"/>
</dbReference>
<dbReference type="InterPro" id="IPR041711">
    <property type="entry name" value="Met-tRNA-FMT_N"/>
</dbReference>
<evidence type="ECO:0000256" key="10">
    <source>
        <dbReference type="ARBA" id="ARBA00057846"/>
    </source>
</evidence>
<evidence type="ECO:0000256" key="4">
    <source>
        <dbReference type="ARBA" id="ARBA00014185"/>
    </source>
</evidence>
<feature type="compositionally biased region" description="Polar residues" evidence="11">
    <location>
        <begin position="371"/>
        <end position="382"/>
    </location>
</feature>
<dbReference type="GO" id="GO:0005739">
    <property type="term" value="C:mitochondrion"/>
    <property type="evidence" value="ECO:0007669"/>
    <property type="project" value="UniProtKB-SubCell"/>
</dbReference>
<evidence type="ECO:0000256" key="5">
    <source>
        <dbReference type="ARBA" id="ARBA00022679"/>
    </source>
</evidence>
<evidence type="ECO:0000256" key="6">
    <source>
        <dbReference type="ARBA" id="ARBA00022917"/>
    </source>
</evidence>
<reference evidence="14" key="3">
    <citation type="submission" date="2025-08" db="UniProtKB">
        <authorList>
            <consortium name="Ensembl"/>
        </authorList>
    </citation>
    <scope>IDENTIFICATION</scope>
    <source>
        <strain evidence="14">JP 163 A</strain>
    </source>
</reference>
<dbReference type="PANTHER" id="PTHR11138">
    <property type="entry name" value="METHIONYL-TRNA FORMYLTRANSFERASE"/>
    <property type="match status" value="1"/>
</dbReference>
<dbReference type="FunFam" id="3.40.50.12230:FF:000003">
    <property type="entry name" value="methionyl-tRNA formyltransferase, mitochondrial"/>
    <property type="match status" value="1"/>
</dbReference>
<reference evidence="15" key="2">
    <citation type="journal article" date="2013" name="Nat. Genet.">
        <title>The genome of the platyfish, Xiphophorus maculatus, provides insights into evolutionary adaptation and several complex traits.</title>
        <authorList>
            <person name="Schartl M."/>
            <person name="Walter R.B."/>
            <person name="Shen Y."/>
            <person name="Garcia T."/>
            <person name="Catchen J."/>
            <person name="Amores A."/>
            <person name="Braasch I."/>
            <person name="Chalopin D."/>
            <person name="Volff J.N."/>
            <person name="Lesch K.P."/>
            <person name="Bisazza A."/>
            <person name="Minx P."/>
            <person name="Hillier L."/>
            <person name="Wilson R.K."/>
            <person name="Fuerstenberg S."/>
            <person name="Boore J."/>
            <person name="Searle S."/>
            <person name="Postlethwait J.H."/>
            <person name="Warren W.C."/>
        </authorList>
    </citation>
    <scope>NUCLEOTIDE SEQUENCE [LARGE SCALE GENOMIC DNA]</scope>
    <source>
        <strain evidence="15">JP 163 A</strain>
    </source>
</reference>
<dbReference type="Gene3D" id="3.40.50.12230">
    <property type="match status" value="1"/>
</dbReference>
<dbReference type="GeneID" id="102234279"/>
<dbReference type="InterPro" id="IPR036477">
    <property type="entry name" value="Formyl_transf_N_sf"/>
</dbReference>
<keyword evidence="6" id="KW-0648">Protein biosynthesis</keyword>
<evidence type="ECO:0000313" key="14">
    <source>
        <dbReference type="Ensembl" id="ENSXMAP00000003981.2"/>
    </source>
</evidence>
<evidence type="ECO:0000256" key="8">
    <source>
        <dbReference type="ARBA" id="ARBA00023128"/>
    </source>
</evidence>
<evidence type="ECO:0000256" key="9">
    <source>
        <dbReference type="ARBA" id="ARBA00052555"/>
    </source>
</evidence>
<evidence type="ECO:0000256" key="2">
    <source>
        <dbReference type="ARBA" id="ARBA00010699"/>
    </source>
</evidence>
<dbReference type="OMA" id="GASPIHE"/>
<feature type="domain" description="Formyl transferase C-terminal" evidence="13">
    <location>
        <begin position="245"/>
        <end position="343"/>
    </location>
</feature>
<keyword evidence="8" id="KW-0496">Mitochondrion</keyword>
<dbReference type="STRING" id="8083.ENSXMAP00000003981"/>
<organism evidence="14 15">
    <name type="scientific">Xiphophorus maculatus</name>
    <name type="common">Southern platyfish</name>
    <name type="synonym">Platypoecilus maculatus</name>
    <dbReference type="NCBI Taxonomy" id="8083"/>
    <lineage>
        <taxon>Eukaryota</taxon>
        <taxon>Metazoa</taxon>
        <taxon>Chordata</taxon>
        <taxon>Craniata</taxon>
        <taxon>Vertebrata</taxon>
        <taxon>Euteleostomi</taxon>
        <taxon>Actinopterygii</taxon>
        <taxon>Neopterygii</taxon>
        <taxon>Teleostei</taxon>
        <taxon>Neoteleostei</taxon>
        <taxon>Acanthomorphata</taxon>
        <taxon>Ovalentaria</taxon>
        <taxon>Atherinomorphae</taxon>
        <taxon>Cyprinodontiformes</taxon>
        <taxon>Poeciliidae</taxon>
        <taxon>Poeciliinae</taxon>
        <taxon>Xiphophorus</taxon>
    </lineage>
</organism>
<evidence type="ECO:0000259" key="13">
    <source>
        <dbReference type="Pfam" id="PF02911"/>
    </source>
</evidence>
<evidence type="ECO:0000256" key="1">
    <source>
        <dbReference type="ARBA" id="ARBA00004173"/>
    </source>
</evidence>
<sequence>MVCGKNCFTMWMNRKTDRIFLKTLNYVLNVLKFSPSTNVRTQSTRKPGPPRLSWRLLFFGTDQFAVESLKLLNLCRNSNEGIVEKLEVVTLPGDLPVKRFAQQNQLALHNWPPHIVEGQFDVGVVVSFGRLLHRGLIDKFPFGILNVHPSLLPRWRGPAPVFHTVMHGDTVTGVTVIQILPNKFDVGPILNQEIHQVPKNCTAEDLGAALATKGAHLLLNTLMKLPEKIANKREQELKGVTFAPKINTSMSWINWEEQTCDQIACLCRAIGSRIPLRTVWMGKTIKLLDFVGKCYTSDERNPGSVYYDKDSNTLAVCCKDGWVAFRTVLLNKRLTAADFYNGYLNQTVKKNTSSKPAEGQFVSKKGRTEELQTNTWRGQKKQ</sequence>
<dbReference type="InterPro" id="IPR005793">
    <property type="entry name" value="Formyl_trans_C"/>
</dbReference>
<dbReference type="AlphaFoldDB" id="M3ZP38"/>
<evidence type="ECO:0000313" key="15">
    <source>
        <dbReference type="Proteomes" id="UP000002852"/>
    </source>
</evidence>
<proteinExistence type="inferred from homology"/>
<protein>
    <recommendedName>
        <fullName evidence="4">Methionyl-tRNA formyltransferase, mitochondrial</fullName>
        <ecNumber evidence="3">2.1.2.9</ecNumber>
    </recommendedName>
</protein>
<comment type="function">
    <text evidence="10">Methionyl-tRNA formyltransferase that formylates methionyl-tRNA in mitochondria and is crucial for translation initiation.</text>
</comment>
<dbReference type="SUPFAM" id="SSF53328">
    <property type="entry name" value="Formyltransferase"/>
    <property type="match status" value="1"/>
</dbReference>
<dbReference type="InterPro" id="IPR002376">
    <property type="entry name" value="Formyl_transf_N"/>
</dbReference>
<dbReference type="RefSeq" id="XP_023187645.1">
    <property type="nucleotide sequence ID" value="XM_023331877.1"/>
</dbReference>
<dbReference type="NCBIfam" id="TIGR00460">
    <property type="entry name" value="fmt"/>
    <property type="match status" value="1"/>
</dbReference>
<dbReference type="Pfam" id="PF00551">
    <property type="entry name" value="Formyl_trans_N"/>
    <property type="match status" value="1"/>
</dbReference>
<reference evidence="15" key="1">
    <citation type="submission" date="2012-01" db="EMBL/GenBank/DDBJ databases">
        <authorList>
            <person name="Walter R."/>
            <person name="Schartl M."/>
            <person name="Warren W."/>
        </authorList>
    </citation>
    <scope>NUCLEOTIDE SEQUENCE [LARGE SCALE GENOMIC DNA]</scope>
    <source>
        <strain evidence="15">JP 163 A</strain>
    </source>
</reference>
<keyword evidence="15" id="KW-1185">Reference proteome</keyword>